<evidence type="ECO:0000313" key="5">
    <source>
        <dbReference type="Proteomes" id="UP000190285"/>
    </source>
</evidence>
<dbReference type="SUPFAM" id="SSF47781">
    <property type="entry name" value="RuvA domain 2-like"/>
    <property type="match status" value="1"/>
</dbReference>
<evidence type="ECO:0000259" key="3">
    <source>
        <dbReference type="SMART" id="SM00278"/>
    </source>
</evidence>
<dbReference type="SMART" id="SM00278">
    <property type="entry name" value="HhH1"/>
    <property type="match status" value="2"/>
</dbReference>
<dbReference type="Gene3D" id="3.10.560.10">
    <property type="entry name" value="Outer membrane lipoprotein wza domain like"/>
    <property type="match status" value="1"/>
</dbReference>
<sequence>MKKLKKKEIVLIIIVILGIIFFNIKDFSFKMNQKLLIEESLDSEESKNADGENVESNKKGTEDSEKEVSKPADIKVDICGAVKKPGVIVLKEGDRILDAINKAGGLTDKADILRINRSKYVYDSEKIIIPEIGENINIETINESNNIGIDEKININTASKEELIKLDGIGESISQRIIKYRETNKGFKDINEIMKVSGIGESKFNQIKDSIKVK</sequence>
<feature type="region of interest" description="Disordered" evidence="1">
    <location>
        <begin position="46"/>
        <end position="68"/>
    </location>
</feature>
<dbReference type="InterPro" id="IPR010994">
    <property type="entry name" value="RuvA_2-like"/>
</dbReference>
<gene>
    <name evidence="4" type="ORF">SAMN02194393_01958</name>
</gene>
<proteinExistence type="predicted"/>
<dbReference type="PANTHER" id="PTHR21180:SF32">
    <property type="entry name" value="ENDONUCLEASE_EXONUCLEASE_PHOSPHATASE FAMILY DOMAIN-CONTAINING PROTEIN 1"/>
    <property type="match status" value="1"/>
</dbReference>
<accession>A0A1T5KLX7</accession>
<dbReference type="InterPro" id="IPR004509">
    <property type="entry name" value="Competence_ComEA_HhH"/>
</dbReference>
<dbReference type="EMBL" id="FUZT01000004">
    <property type="protein sequence ID" value="SKC64746.1"/>
    <property type="molecule type" value="Genomic_DNA"/>
</dbReference>
<dbReference type="GO" id="GO:0015627">
    <property type="term" value="C:type II protein secretion system complex"/>
    <property type="evidence" value="ECO:0007669"/>
    <property type="project" value="TreeGrafter"/>
</dbReference>
<dbReference type="AlphaFoldDB" id="A0A1T5KLX7"/>
<dbReference type="InterPro" id="IPR003583">
    <property type="entry name" value="Hlx-hairpin-Hlx_DNA-bd_motif"/>
</dbReference>
<feature type="domain" description="Helix-hairpin-helix DNA-binding motif class 1" evidence="3">
    <location>
        <begin position="191"/>
        <end position="210"/>
    </location>
</feature>
<protein>
    <submittedName>
        <fullName evidence="4">Competence protein ComEA</fullName>
    </submittedName>
</protein>
<organism evidence="4 5">
    <name type="scientific">Maledivibacter halophilus</name>
    <dbReference type="NCBI Taxonomy" id="36842"/>
    <lineage>
        <taxon>Bacteria</taxon>
        <taxon>Bacillati</taxon>
        <taxon>Bacillota</taxon>
        <taxon>Clostridia</taxon>
        <taxon>Peptostreptococcales</taxon>
        <taxon>Caminicellaceae</taxon>
        <taxon>Maledivibacter</taxon>
    </lineage>
</organism>
<reference evidence="4 5" key="1">
    <citation type="submission" date="2017-02" db="EMBL/GenBank/DDBJ databases">
        <authorList>
            <person name="Peterson S.W."/>
        </authorList>
    </citation>
    <scope>NUCLEOTIDE SEQUENCE [LARGE SCALE GENOMIC DNA]</scope>
    <source>
        <strain evidence="4 5">M1</strain>
    </source>
</reference>
<dbReference type="GO" id="GO:0006281">
    <property type="term" value="P:DNA repair"/>
    <property type="evidence" value="ECO:0007669"/>
    <property type="project" value="InterPro"/>
</dbReference>
<dbReference type="PANTHER" id="PTHR21180">
    <property type="entry name" value="ENDONUCLEASE/EXONUCLEASE/PHOSPHATASE FAMILY DOMAIN-CONTAINING PROTEIN 1"/>
    <property type="match status" value="1"/>
</dbReference>
<dbReference type="InterPro" id="IPR019554">
    <property type="entry name" value="Soluble_ligand-bd"/>
</dbReference>
<dbReference type="NCBIfam" id="TIGR00426">
    <property type="entry name" value="competence protein ComEA helix-hairpin-helix repeat region"/>
    <property type="match status" value="1"/>
</dbReference>
<dbReference type="InterPro" id="IPR051675">
    <property type="entry name" value="Endo/Exo/Phosphatase_dom_1"/>
</dbReference>
<keyword evidence="2" id="KW-0472">Membrane</keyword>
<dbReference type="Pfam" id="PF12836">
    <property type="entry name" value="HHH_3"/>
    <property type="match status" value="1"/>
</dbReference>
<dbReference type="GO" id="GO:0003677">
    <property type="term" value="F:DNA binding"/>
    <property type="evidence" value="ECO:0007669"/>
    <property type="project" value="InterPro"/>
</dbReference>
<dbReference type="OrthoDB" id="9790239at2"/>
<name>A0A1T5KLX7_9FIRM</name>
<feature type="domain" description="Helix-hairpin-helix DNA-binding motif class 1" evidence="3">
    <location>
        <begin position="161"/>
        <end position="180"/>
    </location>
</feature>
<keyword evidence="2" id="KW-0812">Transmembrane</keyword>
<dbReference type="RefSeq" id="WP_079491216.1">
    <property type="nucleotide sequence ID" value="NZ_FUZT01000004.1"/>
</dbReference>
<evidence type="ECO:0000256" key="2">
    <source>
        <dbReference type="SAM" id="Phobius"/>
    </source>
</evidence>
<keyword evidence="5" id="KW-1185">Reference proteome</keyword>
<evidence type="ECO:0000256" key="1">
    <source>
        <dbReference type="SAM" id="MobiDB-lite"/>
    </source>
</evidence>
<keyword evidence="2" id="KW-1133">Transmembrane helix</keyword>
<feature type="transmembrane region" description="Helical" evidence="2">
    <location>
        <begin position="7"/>
        <end position="24"/>
    </location>
</feature>
<dbReference type="Proteomes" id="UP000190285">
    <property type="component" value="Unassembled WGS sequence"/>
</dbReference>
<dbReference type="STRING" id="36842.SAMN02194393_01958"/>
<dbReference type="GO" id="GO:0015628">
    <property type="term" value="P:protein secretion by the type II secretion system"/>
    <property type="evidence" value="ECO:0007669"/>
    <property type="project" value="TreeGrafter"/>
</dbReference>
<dbReference type="Pfam" id="PF10531">
    <property type="entry name" value="SLBB"/>
    <property type="match status" value="1"/>
</dbReference>
<evidence type="ECO:0000313" key="4">
    <source>
        <dbReference type="EMBL" id="SKC64746.1"/>
    </source>
</evidence>
<dbReference type="Gene3D" id="1.10.150.310">
    <property type="entry name" value="Tex RuvX-like domain-like"/>
    <property type="match status" value="1"/>
</dbReference>